<feature type="transmembrane region" description="Helical" evidence="10">
    <location>
        <begin position="98"/>
        <end position="118"/>
    </location>
</feature>
<sequence>MDEELLPKQNADLIAALHFADAWYGRKGSLYTADNARSVQLRRSLVDPLAPFALCALVLLSFVETPRWCYNFENRGDRCSNSEEYPTFDMAWLDHTSALVLECVLMLPFWFDWFLTLWPCFRNVAKRGCRSMKISWKATFLSLVLLASLVDLLVASNMPPGAVRMSPYIRILMVFVYVGGVREELAGILGHVDKFVVLALLAMLFIVAFGFFGTVIFENSHPSGRRYFPDLGESLWQLQILLTTNNWPDLSMAAYNDNRWYFIYFFLYLVVGLFILLNVLTALVFNVYIDDNSSRKSERRQHKLQSMERAFETLAAQNESLPPNHVVDSPIKDGSQGEKHDAEEALEDATKRRRGEAYVSKDQFFTLMRNLNRFLVIPYVPPPIHGIVFAILDDNGSNVLERGEFYMIMPIMKVRISKEAESAFEYWTPGLWRRTELLRRVVLDPNFENVVDLILAVNAIVVVVELWPYLEGDTDETANTSKTWEIVVDIFFSIVFTCETTLKIFAMGLRRYWRDFWNKFDLLITCLCVTSIAIIFDPNDFNDPRLLRYIVLVRPLRLLRFLSRFKSVRQLSEILVAVFGYTRGPFLLLSIVTLAFVAFGVDIYGGLINLDPARDEYAALLDTAYGTATYGPDKEYDREHFGYYTINLNDYAGGVVLLFSCLVGNNWDTFVDAFVAVTSKNARLFFIVYWIIGTLLVFNVVISSVVDRFTTEFSRVKTVDESPAGGGSLEARGGSVRGIEIRLDNAATVTGTSTGVQGSYVISFDDLDDDDDAVLWGADGVPMYNARTVYGSLVQASSYPPGNYGATAEERFHVQKGGSTL</sequence>
<evidence type="ECO:0000256" key="2">
    <source>
        <dbReference type="ARBA" id="ARBA00022448"/>
    </source>
</evidence>
<dbReference type="PROSITE" id="PS00018">
    <property type="entry name" value="EF_HAND_1"/>
    <property type="match status" value="1"/>
</dbReference>
<feature type="domain" description="Ion transport" evidence="11">
    <location>
        <begin position="446"/>
        <end position="712"/>
    </location>
</feature>
<dbReference type="Gene3D" id="1.10.287.70">
    <property type="match status" value="2"/>
</dbReference>
<gene>
    <name evidence="12" type="ORF">PPYR1160_LOCUS14851</name>
</gene>
<keyword evidence="2" id="KW-0813">Transport</keyword>
<dbReference type="InterPro" id="IPR044581">
    <property type="entry name" value="TPC1_plant"/>
</dbReference>
<feature type="transmembrane region" description="Helical" evidence="10">
    <location>
        <begin position="586"/>
        <end position="607"/>
    </location>
</feature>
<reference evidence="12" key="1">
    <citation type="submission" date="2021-01" db="EMBL/GenBank/DDBJ databases">
        <authorList>
            <person name="Corre E."/>
            <person name="Pelletier E."/>
            <person name="Niang G."/>
            <person name="Scheremetjew M."/>
            <person name="Finn R."/>
            <person name="Kale V."/>
            <person name="Holt S."/>
            <person name="Cochrane G."/>
            <person name="Meng A."/>
            <person name="Brown T."/>
            <person name="Cohen L."/>
        </authorList>
    </citation>
    <scope>NUCLEOTIDE SEQUENCE</scope>
    <source>
        <strain evidence="12">CCMP2078</strain>
    </source>
</reference>
<feature type="transmembrane region" description="Helical" evidence="10">
    <location>
        <begin position="138"/>
        <end position="155"/>
    </location>
</feature>
<dbReference type="Gene3D" id="1.20.120.350">
    <property type="entry name" value="Voltage-gated potassium channels. Chain C"/>
    <property type="match status" value="1"/>
</dbReference>
<evidence type="ECO:0000256" key="9">
    <source>
        <dbReference type="ARBA" id="ARBA00023303"/>
    </source>
</evidence>
<keyword evidence="9" id="KW-0407">Ion channel</keyword>
<dbReference type="EMBL" id="HBEA01019552">
    <property type="protein sequence ID" value="CAD8265348.1"/>
    <property type="molecule type" value="Transcribed_RNA"/>
</dbReference>
<feature type="transmembrane region" description="Helical" evidence="10">
    <location>
        <begin position="648"/>
        <end position="667"/>
    </location>
</feature>
<keyword evidence="3 10" id="KW-0812">Transmembrane</keyword>
<evidence type="ECO:0000256" key="10">
    <source>
        <dbReference type="SAM" id="Phobius"/>
    </source>
</evidence>
<dbReference type="PANTHER" id="PTHR46988:SF2">
    <property type="entry name" value="TWO PORE CALCIUM CHANNEL PROTEIN 1"/>
    <property type="match status" value="1"/>
</dbReference>
<dbReference type="GO" id="GO:0016020">
    <property type="term" value="C:membrane"/>
    <property type="evidence" value="ECO:0007669"/>
    <property type="project" value="UniProtKB-SubCell"/>
</dbReference>
<evidence type="ECO:0000256" key="6">
    <source>
        <dbReference type="ARBA" id="ARBA00022989"/>
    </source>
</evidence>
<dbReference type="AlphaFoldDB" id="A0A7R9YG17"/>
<dbReference type="PANTHER" id="PTHR46988">
    <property type="entry name" value="TWO PORE CALCIUM CHANNEL PROTEIN 1"/>
    <property type="match status" value="1"/>
</dbReference>
<keyword evidence="4" id="KW-0677">Repeat</keyword>
<keyword evidence="7" id="KW-0406">Ion transport</keyword>
<keyword evidence="6 10" id="KW-1133">Transmembrane helix</keyword>
<dbReference type="InterPro" id="IPR005821">
    <property type="entry name" value="Ion_trans_dom"/>
</dbReference>
<dbReference type="SUPFAM" id="SSF81324">
    <property type="entry name" value="Voltage-gated potassium channels"/>
    <property type="match status" value="2"/>
</dbReference>
<evidence type="ECO:0000256" key="5">
    <source>
        <dbReference type="ARBA" id="ARBA00022837"/>
    </source>
</evidence>
<proteinExistence type="predicted"/>
<dbReference type="InterPro" id="IPR027359">
    <property type="entry name" value="Volt_channel_dom_sf"/>
</dbReference>
<feature type="transmembrane region" description="Helical" evidence="10">
    <location>
        <begin position="261"/>
        <end position="289"/>
    </location>
</feature>
<evidence type="ECO:0000313" key="12">
    <source>
        <dbReference type="EMBL" id="CAD8265348.1"/>
    </source>
</evidence>
<feature type="transmembrane region" description="Helical" evidence="10">
    <location>
        <begin position="167"/>
        <end position="183"/>
    </location>
</feature>
<feature type="transmembrane region" description="Helical" evidence="10">
    <location>
        <begin position="687"/>
        <end position="706"/>
    </location>
</feature>
<keyword evidence="8 10" id="KW-0472">Membrane</keyword>
<feature type="transmembrane region" description="Helical" evidence="10">
    <location>
        <begin position="450"/>
        <end position="470"/>
    </location>
</feature>
<feature type="transmembrane region" description="Helical" evidence="10">
    <location>
        <begin position="195"/>
        <end position="217"/>
    </location>
</feature>
<organism evidence="12">
    <name type="scientific">Pinguiococcus pyrenoidosus</name>
    <dbReference type="NCBI Taxonomy" id="172671"/>
    <lineage>
        <taxon>Eukaryota</taxon>
        <taxon>Sar</taxon>
        <taxon>Stramenopiles</taxon>
        <taxon>Ochrophyta</taxon>
        <taxon>Pinguiophyceae</taxon>
        <taxon>Pinguiochrysidales</taxon>
        <taxon>Pinguiochrysidaceae</taxon>
        <taxon>Pinguiococcus</taxon>
    </lineage>
</organism>
<evidence type="ECO:0000256" key="8">
    <source>
        <dbReference type="ARBA" id="ARBA00023136"/>
    </source>
</evidence>
<comment type="subcellular location">
    <subcellularLocation>
        <location evidence="1">Membrane</location>
        <topology evidence="1">Multi-pass membrane protein</topology>
    </subcellularLocation>
</comment>
<evidence type="ECO:0000256" key="4">
    <source>
        <dbReference type="ARBA" id="ARBA00022737"/>
    </source>
</evidence>
<name>A0A7R9YG17_9STRA</name>
<evidence type="ECO:0000256" key="1">
    <source>
        <dbReference type="ARBA" id="ARBA00004141"/>
    </source>
</evidence>
<dbReference type="GO" id="GO:0005245">
    <property type="term" value="F:voltage-gated calcium channel activity"/>
    <property type="evidence" value="ECO:0007669"/>
    <property type="project" value="InterPro"/>
</dbReference>
<evidence type="ECO:0000259" key="11">
    <source>
        <dbReference type="Pfam" id="PF00520"/>
    </source>
</evidence>
<dbReference type="InterPro" id="IPR018247">
    <property type="entry name" value="EF_Hand_1_Ca_BS"/>
</dbReference>
<dbReference type="Pfam" id="PF00520">
    <property type="entry name" value="Ion_trans"/>
    <property type="match status" value="2"/>
</dbReference>
<feature type="domain" description="Ion transport" evidence="11">
    <location>
        <begin position="100"/>
        <end position="292"/>
    </location>
</feature>
<evidence type="ECO:0000256" key="7">
    <source>
        <dbReference type="ARBA" id="ARBA00023065"/>
    </source>
</evidence>
<keyword evidence="5" id="KW-0106">Calcium</keyword>
<protein>
    <recommendedName>
        <fullName evidence="11">Ion transport domain-containing protein</fullName>
    </recommendedName>
</protein>
<feature type="transmembrane region" description="Helical" evidence="10">
    <location>
        <begin position="490"/>
        <end position="509"/>
    </location>
</feature>
<evidence type="ECO:0000256" key="3">
    <source>
        <dbReference type="ARBA" id="ARBA00022692"/>
    </source>
</evidence>
<accession>A0A7R9YG17</accession>